<dbReference type="GO" id="GO:0009289">
    <property type="term" value="C:pilus"/>
    <property type="evidence" value="ECO:0007669"/>
    <property type="project" value="InterPro"/>
</dbReference>
<dbReference type="AlphaFoldDB" id="A0A5M9RDI9"/>
<name>A0A5M9RDI9_9GAMM</name>
<gene>
    <name evidence="2" type="ORF">F4V73_09410</name>
</gene>
<feature type="chain" id="PRO_5024389143" evidence="1">
    <location>
        <begin position="21"/>
        <end position="340"/>
    </location>
</feature>
<comment type="caution">
    <text evidence="2">The sequence shown here is derived from an EMBL/GenBank/DDBJ whole genome shotgun (WGS) entry which is preliminary data.</text>
</comment>
<dbReference type="OrthoDB" id="6515729at2"/>
<keyword evidence="1" id="KW-0732">Signal</keyword>
<feature type="signal peptide" evidence="1">
    <location>
        <begin position="1"/>
        <end position="20"/>
    </location>
</feature>
<protein>
    <submittedName>
        <fullName evidence="2">Fimbrial protein</fullName>
    </submittedName>
</protein>
<dbReference type="InterPro" id="IPR036937">
    <property type="entry name" value="Adhesion_dom_fimbrial_sf"/>
</dbReference>
<dbReference type="Gene3D" id="2.60.40.1090">
    <property type="entry name" value="Fimbrial-type adhesion domain"/>
    <property type="match status" value="1"/>
</dbReference>
<dbReference type="RefSeq" id="WP_067365510.1">
    <property type="nucleotide sequence ID" value="NZ_BAAAFS010000001.1"/>
</dbReference>
<proteinExistence type="predicted"/>
<reference evidence="2 3" key="1">
    <citation type="submission" date="2019-09" db="EMBL/GenBank/DDBJ databases">
        <title>Draft genome sequence of various Type strains from the CCUG.</title>
        <authorList>
            <person name="Pineiro-Iglesias B."/>
            <person name="Tunovic T."/>
            <person name="Unosson C."/>
            <person name="Inganas E."/>
            <person name="Ohlen M."/>
            <person name="Cardew S."/>
            <person name="Jensie-Markopoulos S."/>
            <person name="Salva-Serra F."/>
            <person name="Jaen-Luchoro D."/>
            <person name="Karlsson R."/>
            <person name="Svensson-Stadler L."/>
            <person name="Chun J."/>
            <person name="Moore E."/>
        </authorList>
    </citation>
    <scope>NUCLEOTIDE SEQUENCE [LARGE SCALE GENOMIC DNA]</scope>
    <source>
        <strain evidence="2 3">CCUG 53682T</strain>
    </source>
</reference>
<dbReference type="Proteomes" id="UP000322181">
    <property type="component" value="Unassembled WGS sequence"/>
</dbReference>
<accession>A0A5M9RDI9</accession>
<sequence length="340" mass="36726">MKLKLLVVLAAMGMAKFSLAACILGTDTPNYVKETLTVTQVGGPIELSSMEPVNPLAPFATLYSSTTSKHAQYSCLLPAGEKVSRVRPITNGSLVLYGPANPPIYKTKVPGIGVRFQYGAGRDLPEPFDYYNTLPNKDGNILVNYGPATMAAMFYKMGKIELDKVPASYQETVLLLGSMHVGHGQIMDITFLDYAIGDVFLVSTPVCSVDKPINIDYGIVTEEQTKIGFSKPLNFGMTCHSDYGAYKAIASIRSDDMSNDSKSIRVTDSNNNKDSLMIEIKDASNNLVKVDGSVKLESAPALSGQRAEYKWNAVLKRRGGSPAPAKGNFNASAIITLDIM</sequence>
<organism evidence="2 3">
    <name type="scientific">Morganella psychrotolerans</name>
    <dbReference type="NCBI Taxonomy" id="368603"/>
    <lineage>
        <taxon>Bacteria</taxon>
        <taxon>Pseudomonadati</taxon>
        <taxon>Pseudomonadota</taxon>
        <taxon>Gammaproteobacteria</taxon>
        <taxon>Enterobacterales</taxon>
        <taxon>Morganellaceae</taxon>
        <taxon>Morganella</taxon>
    </lineage>
</organism>
<dbReference type="SUPFAM" id="SSF49401">
    <property type="entry name" value="Bacterial adhesins"/>
    <property type="match status" value="1"/>
</dbReference>
<evidence type="ECO:0000256" key="1">
    <source>
        <dbReference type="SAM" id="SignalP"/>
    </source>
</evidence>
<evidence type="ECO:0000313" key="2">
    <source>
        <dbReference type="EMBL" id="KAA8718018.1"/>
    </source>
</evidence>
<dbReference type="GO" id="GO:0007155">
    <property type="term" value="P:cell adhesion"/>
    <property type="evidence" value="ECO:0007669"/>
    <property type="project" value="InterPro"/>
</dbReference>
<dbReference type="InterPro" id="IPR008966">
    <property type="entry name" value="Adhesion_dom_sf"/>
</dbReference>
<dbReference type="Gene3D" id="2.60.40.3310">
    <property type="match status" value="1"/>
</dbReference>
<evidence type="ECO:0000313" key="3">
    <source>
        <dbReference type="Proteomes" id="UP000322181"/>
    </source>
</evidence>
<dbReference type="EMBL" id="VXKB01000001">
    <property type="protein sequence ID" value="KAA8718018.1"/>
    <property type="molecule type" value="Genomic_DNA"/>
</dbReference>